<keyword evidence="4" id="KW-0408">Iron</keyword>
<keyword evidence="3" id="KW-0560">Oxidoreductase</keyword>
<dbReference type="PROSITE" id="PS00197">
    <property type="entry name" value="2FE2S_FER_1"/>
    <property type="match status" value="1"/>
</dbReference>
<keyword evidence="8" id="KW-1185">Reference proteome</keyword>
<sequence length="161" mass="17037">MKQLITLNINNQNYDVIVTPMDLLVDVIRKAIGLTGTKKGCGQGDCGACTVLIDGQPKLSCLTLAITCADKKIITIEGIANEDGTLHPIQDAFLDHGAVQCGFCTPGMILSAKALIDRNPNPSQKEIKTAISGNTCRCTGYINIVSAIESYANLVAEKGAK</sequence>
<dbReference type="InterPro" id="IPR051452">
    <property type="entry name" value="Diverse_Oxidoreductases"/>
</dbReference>
<reference evidence="7" key="1">
    <citation type="submission" date="2022-12" db="EMBL/GenBank/DDBJ databases">
        <title>Peptostreptococcus.</title>
        <authorList>
            <person name="Lee S.H."/>
        </authorList>
    </citation>
    <scope>NUCLEOTIDE SEQUENCE</scope>
    <source>
        <strain evidence="7">CBA3647</strain>
    </source>
</reference>
<dbReference type="SUPFAM" id="SSF54292">
    <property type="entry name" value="2Fe-2S ferredoxin-like"/>
    <property type="match status" value="1"/>
</dbReference>
<evidence type="ECO:0000256" key="5">
    <source>
        <dbReference type="ARBA" id="ARBA00023014"/>
    </source>
</evidence>
<dbReference type="Gene3D" id="3.10.20.30">
    <property type="match status" value="1"/>
</dbReference>
<dbReference type="InterPro" id="IPR036884">
    <property type="entry name" value="2Fe-2S-bd_dom_sf"/>
</dbReference>
<keyword evidence="1" id="KW-0001">2Fe-2S</keyword>
<dbReference type="CDD" id="cd00207">
    <property type="entry name" value="fer2"/>
    <property type="match status" value="1"/>
</dbReference>
<evidence type="ECO:0000256" key="4">
    <source>
        <dbReference type="ARBA" id="ARBA00023004"/>
    </source>
</evidence>
<protein>
    <submittedName>
        <fullName evidence="7">(2Fe-2S)-binding protein</fullName>
    </submittedName>
</protein>
<dbReference type="SUPFAM" id="SSF47741">
    <property type="entry name" value="CO dehydrogenase ISP C-domain like"/>
    <property type="match status" value="1"/>
</dbReference>
<evidence type="ECO:0000256" key="2">
    <source>
        <dbReference type="ARBA" id="ARBA00022723"/>
    </source>
</evidence>
<dbReference type="InterPro" id="IPR002888">
    <property type="entry name" value="2Fe-2S-bd"/>
</dbReference>
<evidence type="ECO:0000313" key="8">
    <source>
        <dbReference type="Proteomes" id="UP001164187"/>
    </source>
</evidence>
<keyword evidence="5" id="KW-0411">Iron-sulfur</keyword>
<dbReference type="PROSITE" id="PS51085">
    <property type="entry name" value="2FE2S_FER_2"/>
    <property type="match status" value="1"/>
</dbReference>
<dbReference type="Proteomes" id="UP001164187">
    <property type="component" value="Chromosome"/>
</dbReference>
<evidence type="ECO:0000259" key="6">
    <source>
        <dbReference type="PROSITE" id="PS51085"/>
    </source>
</evidence>
<dbReference type="PANTHER" id="PTHR44379:SF8">
    <property type="entry name" value="XANTHINE DEHYDROGENASE IRON-SULFUR-BINDING SUBUNIT XDHC-RELATED"/>
    <property type="match status" value="1"/>
</dbReference>
<evidence type="ECO:0000256" key="1">
    <source>
        <dbReference type="ARBA" id="ARBA00022714"/>
    </source>
</evidence>
<dbReference type="Gene3D" id="1.10.150.120">
    <property type="entry name" value="[2Fe-2S]-binding domain"/>
    <property type="match status" value="1"/>
</dbReference>
<evidence type="ECO:0000256" key="3">
    <source>
        <dbReference type="ARBA" id="ARBA00023002"/>
    </source>
</evidence>
<proteinExistence type="predicted"/>
<dbReference type="Pfam" id="PF00111">
    <property type="entry name" value="Fer2"/>
    <property type="match status" value="1"/>
</dbReference>
<organism evidence="7 8">
    <name type="scientific">Peptostreptococcus equinus</name>
    <dbReference type="NCBI Taxonomy" id="3003601"/>
    <lineage>
        <taxon>Bacteria</taxon>
        <taxon>Bacillati</taxon>
        <taxon>Bacillota</taxon>
        <taxon>Clostridia</taxon>
        <taxon>Peptostreptococcales</taxon>
        <taxon>Peptostreptococcaceae</taxon>
        <taxon>Peptostreptococcus</taxon>
    </lineage>
</organism>
<feature type="domain" description="2Fe-2S ferredoxin-type" evidence="6">
    <location>
        <begin position="3"/>
        <end position="79"/>
    </location>
</feature>
<evidence type="ECO:0000313" key="7">
    <source>
        <dbReference type="EMBL" id="WAW14580.1"/>
    </source>
</evidence>
<dbReference type="InterPro" id="IPR012675">
    <property type="entry name" value="Beta-grasp_dom_sf"/>
</dbReference>
<dbReference type="EMBL" id="CP114052">
    <property type="protein sequence ID" value="WAW14580.1"/>
    <property type="molecule type" value="Genomic_DNA"/>
</dbReference>
<keyword evidence="2" id="KW-0479">Metal-binding</keyword>
<dbReference type="InterPro" id="IPR036010">
    <property type="entry name" value="2Fe-2S_ferredoxin-like_sf"/>
</dbReference>
<gene>
    <name evidence="7" type="ORF">O0R46_08245</name>
</gene>
<dbReference type="PANTHER" id="PTHR44379">
    <property type="entry name" value="OXIDOREDUCTASE WITH IRON-SULFUR SUBUNIT"/>
    <property type="match status" value="1"/>
</dbReference>
<dbReference type="InterPro" id="IPR006058">
    <property type="entry name" value="2Fe2S_fd_BS"/>
</dbReference>
<name>A0ABY7JRH1_9FIRM</name>
<accession>A0ABY7JRH1</accession>
<dbReference type="Pfam" id="PF01799">
    <property type="entry name" value="Fer2_2"/>
    <property type="match status" value="1"/>
</dbReference>
<dbReference type="InterPro" id="IPR001041">
    <property type="entry name" value="2Fe-2S_ferredoxin-type"/>
</dbReference>
<dbReference type="RefSeq" id="WP_269311277.1">
    <property type="nucleotide sequence ID" value="NZ_CP114052.1"/>
</dbReference>